<dbReference type="InterPro" id="IPR007110">
    <property type="entry name" value="Ig-like_dom"/>
</dbReference>
<evidence type="ECO:0000256" key="1">
    <source>
        <dbReference type="ARBA" id="ARBA00004236"/>
    </source>
</evidence>
<dbReference type="EMBL" id="JAROKS010000201">
    <property type="protein sequence ID" value="KAK1784407.1"/>
    <property type="molecule type" value="Genomic_DNA"/>
</dbReference>
<comment type="subcellular location">
    <subcellularLocation>
        <location evidence="1">Cell membrane</location>
    </subcellularLocation>
</comment>
<dbReference type="GO" id="GO:0009617">
    <property type="term" value="P:response to bacterium"/>
    <property type="evidence" value="ECO:0007669"/>
    <property type="project" value="TreeGrafter"/>
</dbReference>
<organism evidence="9 10">
    <name type="scientific">Electrophorus voltai</name>
    <dbReference type="NCBI Taxonomy" id="2609070"/>
    <lineage>
        <taxon>Eukaryota</taxon>
        <taxon>Metazoa</taxon>
        <taxon>Chordata</taxon>
        <taxon>Craniata</taxon>
        <taxon>Vertebrata</taxon>
        <taxon>Euteleostomi</taxon>
        <taxon>Actinopterygii</taxon>
        <taxon>Neopterygii</taxon>
        <taxon>Teleostei</taxon>
        <taxon>Ostariophysi</taxon>
        <taxon>Gymnotiformes</taxon>
        <taxon>Gymnotoidei</taxon>
        <taxon>Gymnotidae</taxon>
        <taxon>Electrophorus</taxon>
    </lineage>
</organism>
<dbReference type="PANTHER" id="PTHR19433:SF133">
    <property type="entry name" value="IMMUNE-TYPE RECEPTOR 5 PRECURSOR-RELATED"/>
    <property type="match status" value="1"/>
</dbReference>
<keyword evidence="6" id="KW-1015">Disulfide bond</keyword>
<dbReference type="Proteomes" id="UP001239994">
    <property type="component" value="Unassembled WGS sequence"/>
</dbReference>
<evidence type="ECO:0000256" key="2">
    <source>
        <dbReference type="ARBA" id="ARBA00022475"/>
    </source>
</evidence>
<proteinExistence type="predicted"/>
<dbReference type="PROSITE" id="PS50835">
    <property type="entry name" value="IG_LIKE"/>
    <property type="match status" value="1"/>
</dbReference>
<protein>
    <recommendedName>
        <fullName evidence="8">Ig-like domain-containing protein</fullName>
    </recommendedName>
</protein>
<dbReference type="AlphaFoldDB" id="A0AAD8YNV1"/>
<gene>
    <name evidence="9" type="ORF">P4O66_013939</name>
</gene>
<keyword evidence="7" id="KW-0325">Glycoprotein</keyword>
<evidence type="ECO:0000313" key="10">
    <source>
        <dbReference type="Proteomes" id="UP001239994"/>
    </source>
</evidence>
<keyword evidence="10" id="KW-1185">Reference proteome</keyword>
<keyword evidence="2" id="KW-1003">Cell membrane</keyword>
<accession>A0AAD8YNV1</accession>
<comment type="caution">
    <text evidence="9">The sequence shown here is derived from an EMBL/GenBank/DDBJ whole genome shotgun (WGS) entry which is preliminary data.</text>
</comment>
<evidence type="ECO:0000256" key="6">
    <source>
        <dbReference type="ARBA" id="ARBA00023157"/>
    </source>
</evidence>
<dbReference type="GO" id="GO:0005886">
    <property type="term" value="C:plasma membrane"/>
    <property type="evidence" value="ECO:0007669"/>
    <property type="project" value="UniProtKB-SubCell"/>
</dbReference>
<evidence type="ECO:0000313" key="9">
    <source>
        <dbReference type="EMBL" id="KAK1784407.1"/>
    </source>
</evidence>
<dbReference type="Gene3D" id="2.60.40.10">
    <property type="entry name" value="Immunoglobulins"/>
    <property type="match status" value="2"/>
</dbReference>
<dbReference type="GO" id="GO:0002376">
    <property type="term" value="P:immune system process"/>
    <property type="evidence" value="ECO:0007669"/>
    <property type="project" value="UniProtKB-KW"/>
</dbReference>
<keyword evidence="4" id="KW-0391">Immunity</keyword>
<evidence type="ECO:0000259" key="8">
    <source>
        <dbReference type="PROSITE" id="PS50835"/>
    </source>
</evidence>
<keyword evidence="3" id="KW-0732">Signal</keyword>
<evidence type="ECO:0000256" key="5">
    <source>
        <dbReference type="ARBA" id="ARBA00023136"/>
    </source>
</evidence>
<evidence type="ECO:0000256" key="4">
    <source>
        <dbReference type="ARBA" id="ARBA00022859"/>
    </source>
</evidence>
<dbReference type="SUPFAM" id="SSF48726">
    <property type="entry name" value="Immunoglobulin"/>
    <property type="match status" value="2"/>
</dbReference>
<dbReference type="InterPro" id="IPR052051">
    <property type="entry name" value="TCR_complex_component"/>
</dbReference>
<keyword evidence="5" id="KW-0472">Membrane</keyword>
<reference evidence="9" key="1">
    <citation type="submission" date="2023-03" db="EMBL/GenBank/DDBJ databases">
        <title>Electrophorus voltai genome.</title>
        <authorList>
            <person name="Bian C."/>
        </authorList>
    </citation>
    <scope>NUCLEOTIDE SEQUENCE</scope>
    <source>
        <strain evidence="9">CB-2022</strain>
        <tissue evidence="9">Muscle</tissue>
    </source>
</reference>
<sequence length="197" mass="21940">MSLGKLPQQVVRTTEDGTKHRFAPAFDNGHFTVALGEETFDLNINEVSEDDIGTYFCGTVKANVIEFACGTLLLFQDEKIKWQLQTEMIFKNREYSTVQCSLHAVNESCTEEHSVYWFRHGSNKSHPGIIYSHGNRSDQCKTDSGAGSLTRTCVYNLPRSYTRHSDGGTYYCAVAACGEILFGNGTKVDVEGKTTNK</sequence>
<evidence type="ECO:0000256" key="3">
    <source>
        <dbReference type="ARBA" id="ARBA00022729"/>
    </source>
</evidence>
<dbReference type="PANTHER" id="PTHR19433">
    <property type="entry name" value="T-CELL RECEPTOR ALPHA CHAIN V REGION-RELATED"/>
    <property type="match status" value="1"/>
</dbReference>
<feature type="domain" description="Ig-like" evidence="8">
    <location>
        <begin position="97"/>
        <end position="174"/>
    </location>
</feature>
<name>A0AAD8YNV1_9TELE</name>
<dbReference type="InterPro" id="IPR013783">
    <property type="entry name" value="Ig-like_fold"/>
</dbReference>
<dbReference type="InterPro" id="IPR036179">
    <property type="entry name" value="Ig-like_dom_sf"/>
</dbReference>
<evidence type="ECO:0000256" key="7">
    <source>
        <dbReference type="ARBA" id="ARBA00023180"/>
    </source>
</evidence>